<name>A0A8X6HXA1_TRICU</name>
<protein>
    <submittedName>
        <fullName evidence="1">Uncharacterized protein</fullName>
    </submittedName>
</protein>
<evidence type="ECO:0000313" key="2">
    <source>
        <dbReference type="Proteomes" id="UP000887116"/>
    </source>
</evidence>
<proteinExistence type="predicted"/>
<gene>
    <name evidence="1" type="ORF">TNCT_369981</name>
</gene>
<keyword evidence="2" id="KW-1185">Reference proteome</keyword>
<comment type="caution">
    <text evidence="1">The sequence shown here is derived from an EMBL/GenBank/DDBJ whole genome shotgun (WGS) entry which is preliminary data.</text>
</comment>
<sequence>MVVLSKGEGYFGYFYMQSPQKCFRRNSRRWYLALKTKHRMFKEPDVIHYIKIRYLVWTGHVICLNDRNILQETLSVRPCYTRARRPVQDCLVFKTKNWRCLAASRGN</sequence>
<accession>A0A8X6HXA1</accession>
<dbReference type="EMBL" id="BMAO01029458">
    <property type="protein sequence ID" value="GFR31831.1"/>
    <property type="molecule type" value="Genomic_DNA"/>
</dbReference>
<dbReference type="OrthoDB" id="6763022at2759"/>
<dbReference type="Proteomes" id="UP000887116">
    <property type="component" value="Unassembled WGS sequence"/>
</dbReference>
<organism evidence="1 2">
    <name type="scientific">Trichonephila clavata</name>
    <name type="common">Joro spider</name>
    <name type="synonym">Nephila clavata</name>
    <dbReference type="NCBI Taxonomy" id="2740835"/>
    <lineage>
        <taxon>Eukaryota</taxon>
        <taxon>Metazoa</taxon>
        <taxon>Ecdysozoa</taxon>
        <taxon>Arthropoda</taxon>
        <taxon>Chelicerata</taxon>
        <taxon>Arachnida</taxon>
        <taxon>Araneae</taxon>
        <taxon>Araneomorphae</taxon>
        <taxon>Entelegynae</taxon>
        <taxon>Araneoidea</taxon>
        <taxon>Nephilidae</taxon>
        <taxon>Trichonephila</taxon>
    </lineage>
</organism>
<dbReference type="AlphaFoldDB" id="A0A8X6HXA1"/>
<reference evidence="1" key="1">
    <citation type="submission" date="2020-07" db="EMBL/GenBank/DDBJ databases">
        <title>Multicomponent nature underlies the extraordinary mechanical properties of spider dragline silk.</title>
        <authorList>
            <person name="Kono N."/>
            <person name="Nakamura H."/>
            <person name="Mori M."/>
            <person name="Yoshida Y."/>
            <person name="Ohtoshi R."/>
            <person name="Malay A.D."/>
            <person name="Moran D.A.P."/>
            <person name="Tomita M."/>
            <person name="Numata K."/>
            <person name="Arakawa K."/>
        </authorList>
    </citation>
    <scope>NUCLEOTIDE SEQUENCE</scope>
</reference>
<evidence type="ECO:0000313" key="1">
    <source>
        <dbReference type="EMBL" id="GFR31831.1"/>
    </source>
</evidence>